<dbReference type="AlphaFoldDB" id="A0A9N9TZH8"/>
<gene>
    <name evidence="3" type="ORF">CBYS24578_00000258</name>
</gene>
<feature type="signal peptide" evidence="2">
    <location>
        <begin position="1"/>
        <end position="15"/>
    </location>
</feature>
<feature type="chain" id="PRO_5040253598" description="Secreted protein" evidence="2">
    <location>
        <begin position="16"/>
        <end position="89"/>
    </location>
</feature>
<dbReference type="EMBL" id="CABFNO020001240">
    <property type="protein sequence ID" value="CAG9971045.1"/>
    <property type="molecule type" value="Genomic_DNA"/>
</dbReference>
<proteinExistence type="predicted"/>
<reference evidence="3 4" key="2">
    <citation type="submission" date="2021-10" db="EMBL/GenBank/DDBJ databases">
        <authorList>
            <person name="Piombo E."/>
        </authorList>
    </citation>
    <scope>NUCLEOTIDE SEQUENCE [LARGE SCALE GENOMIC DNA]</scope>
</reference>
<evidence type="ECO:0008006" key="5">
    <source>
        <dbReference type="Google" id="ProtNLM"/>
    </source>
</evidence>
<dbReference type="Proteomes" id="UP000754883">
    <property type="component" value="Unassembled WGS sequence"/>
</dbReference>
<accession>A0A9N9TZH8</accession>
<evidence type="ECO:0000256" key="2">
    <source>
        <dbReference type="SAM" id="SignalP"/>
    </source>
</evidence>
<feature type="compositionally biased region" description="Basic residues" evidence="1">
    <location>
        <begin position="73"/>
        <end position="89"/>
    </location>
</feature>
<name>A0A9N9TZH8_9HYPO</name>
<evidence type="ECO:0000313" key="3">
    <source>
        <dbReference type="EMBL" id="CAG9971045.1"/>
    </source>
</evidence>
<evidence type="ECO:0000313" key="4">
    <source>
        <dbReference type="Proteomes" id="UP000754883"/>
    </source>
</evidence>
<sequence>MKAHLVLLAAGLTYAAERTQQLPGAVTATTDPTPKVVWGCASELCIATRKERPTRGFAVDCSVPPKNKVPAQGKKKRNFKGKQKRGIRQ</sequence>
<organism evidence="3 4">
    <name type="scientific">Clonostachys byssicola</name>
    <dbReference type="NCBI Taxonomy" id="160290"/>
    <lineage>
        <taxon>Eukaryota</taxon>
        <taxon>Fungi</taxon>
        <taxon>Dikarya</taxon>
        <taxon>Ascomycota</taxon>
        <taxon>Pezizomycotina</taxon>
        <taxon>Sordariomycetes</taxon>
        <taxon>Hypocreomycetidae</taxon>
        <taxon>Hypocreales</taxon>
        <taxon>Bionectriaceae</taxon>
        <taxon>Clonostachys</taxon>
    </lineage>
</organism>
<keyword evidence="4" id="KW-1185">Reference proteome</keyword>
<reference evidence="4" key="1">
    <citation type="submission" date="2019-06" db="EMBL/GenBank/DDBJ databases">
        <authorList>
            <person name="Broberg M."/>
        </authorList>
    </citation>
    <scope>NUCLEOTIDE SEQUENCE [LARGE SCALE GENOMIC DNA]</scope>
</reference>
<comment type="caution">
    <text evidence="3">The sequence shown here is derived from an EMBL/GenBank/DDBJ whole genome shotgun (WGS) entry which is preliminary data.</text>
</comment>
<keyword evidence="2" id="KW-0732">Signal</keyword>
<protein>
    <recommendedName>
        <fullName evidence="5">Secreted protein</fullName>
    </recommendedName>
</protein>
<feature type="region of interest" description="Disordered" evidence="1">
    <location>
        <begin position="64"/>
        <end position="89"/>
    </location>
</feature>
<evidence type="ECO:0000256" key="1">
    <source>
        <dbReference type="SAM" id="MobiDB-lite"/>
    </source>
</evidence>